<evidence type="ECO:0000256" key="2">
    <source>
        <dbReference type="SAM" id="SignalP"/>
    </source>
</evidence>
<feature type="region of interest" description="Disordered" evidence="1">
    <location>
        <begin position="75"/>
        <end position="117"/>
    </location>
</feature>
<accession>A0ABQ4Y7D7</accession>
<feature type="signal peptide" evidence="2">
    <location>
        <begin position="1"/>
        <end position="20"/>
    </location>
</feature>
<dbReference type="PANTHER" id="PTHR27003:SF383">
    <property type="entry name" value="TYROSINE-PROTEIN KINASE, NON-RECEPTOR JAK_TYK2-RELATED"/>
    <property type="match status" value="1"/>
</dbReference>
<dbReference type="Proteomes" id="UP001151760">
    <property type="component" value="Unassembled WGS sequence"/>
</dbReference>
<organism evidence="3 4">
    <name type="scientific">Tanacetum coccineum</name>
    <dbReference type="NCBI Taxonomy" id="301880"/>
    <lineage>
        <taxon>Eukaryota</taxon>
        <taxon>Viridiplantae</taxon>
        <taxon>Streptophyta</taxon>
        <taxon>Embryophyta</taxon>
        <taxon>Tracheophyta</taxon>
        <taxon>Spermatophyta</taxon>
        <taxon>Magnoliopsida</taxon>
        <taxon>eudicotyledons</taxon>
        <taxon>Gunneridae</taxon>
        <taxon>Pentapetalae</taxon>
        <taxon>asterids</taxon>
        <taxon>campanulids</taxon>
        <taxon>Asterales</taxon>
        <taxon>Asteraceae</taxon>
        <taxon>Asteroideae</taxon>
        <taxon>Anthemideae</taxon>
        <taxon>Anthemidinae</taxon>
        <taxon>Tanacetum</taxon>
    </lineage>
</organism>
<sequence>MYTSFGVLGIHFEVLCGTRALLFQALHCVVVSPQEAKPDSKVVNQDEMVVASLNKQMDNPSSSLTNTSPEMYPKSFIYSPPAQKQQPPSSFNNNKPAQMHPFSTNISPESSSLSLNNSSAQKHKRSFVYSSSSSESKSSKLQEEFFTPQPLMTMKRLEHFSIPKEGLLAQVAKVHYEEKKLENIIDPHLWKQMDPESFHVFSKTAYYCLKERRAERPNIDQIVKRLEKALELQLTRENSVRACI</sequence>
<evidence type="ECO:0000313" key="3">
    <source>
        <dbReference type="EMBL" id="GJS73545.1"/>
    </source>
</evidence>
<keyword evidence="2" id="KW-0732">Signal</keyword>
<protein>
    <submittedName>
        <fullName evidence="3">Uncharacterized protein</fullName>
    </submittedName>
</protein>
<name>A0ABQ4Y7D7_9ASTR</name>
<dbReference type="EMBL" id="BQNB010010163">
    <property type="protein sequence ID" value="GJS73545.1"/>
    <property type="molecule type" value="Genomic_DNA"/>
</dbReference>
<dbReference type="Gene3D" id="1.10.510.10">
    <property type="entry name" value="Transferase(Phosphotransferase) domain 1"/>
    <property type="match status" value="1"/>
</dbReference>
<dbReference type="InterPro" id="IPR045272">
    <property type="entry name" value="ANXUR1/2-like"/>
</dbReference>
<dbReference type="PANTHER" id="PTHR27003">
    <property type="entry name" value="OS07G0166700 PROTEIN"/>
    <property type="match status" value="1"/>
</dbReference>
<comment type="caution">
    <text evidence="3">The sequence shown here is derived from an EMBL/GenBank/DDBJ whole genome shotgun (WGS) entry which is preliminary data.</text>
</comment>
<reference evidence="3" key="1">
    <citation type="journal article" date="2022" name="Int. J. Mol. Sci.">
        <title>Draft Genome of Tanacetum Coccineum: Genomic Comparison of Closely Related Tanacetum-Family Plants.</title>
        <authorList>
            <person name="Yamashiro T."/>
            <person name="Shiraishi A."/>
            <person name="Nakayama K."/>
            <person name="Satake H."/>
        </authorList>
    </citation>
    <scope>NUCLEOTIDE SEQUENCE</scope>
</reference>
<feature type="chain" id="PRO_5046850288" evidence="2">
    <location>
        <begin position="21"/>
        <end position="244"/>
    </location>
</feature>
<proteinExistence type="predicted"/>
<feature type="compositionally biased region" description="Low complexity" evidence="1">
    <location>
        <begin position="79"/>
        <end position="90"/>
    </location>
</feature>
<gene>
    <name evidence="3" type="ORF">Tco_0706386</name>
</gene>
<evidence type="ECO:0000256" key="1">
    <source>
        <dbReference type="SAM" id="MobiDB-lite"/>
    </source>
</evidence>
<feature type="compositionally biased region" description="Polar residues" evidence="1">
    <location>
        <begin position="91"/>
        <end position="109"/>
    </location>
</feature>
<evidence type="ECO:0000313" key="4">
    <source>
        <dbReference type="Proteomes" id="UP001151760"/>
    </source>
</evidence>
<reference evidence="3" key="2">
    <citation type="submission" date="2022-01" db="EMBL/GenBank/DDBJ databases">
        <authorList>
            <person name="Yamashiro T."/>
            <person name="Shiraishi A."/>
            <person name="Satake H."/>
            <person name="Nakayama K."/>
        </authorList>
    </citation>
    <scope>NUCLEOTIDE SEQUENCE</scope>
</reference>
<keyword evidence="4" id="KW-1185">Reference proteome</keyword>